<dbReference type="NCBIfam" id="NF006873">
    <property type="entry name" value="PRK09369.1"/>
    <property type="match status" value="1"/>
</dbReference>
<keyword evidence="6 13" id="KW-0133">Cell shape</keyword>
<dbReference type="GO" id="GO:0009252">
    <property type="term" value="P:peptidoglycan biosynthetic process"/>
    <property type="evidence" value="ECO:0007669"/>
    <property type="project" value="UniProtKB-UniRule"/>
</dbReference>
<proteinExistence type="inferred from homology"/>
<evidence type="ECO:0000256" key="5">
    <source>
        <dbReference type="ARBA" id="ARBA00022679"/>
    </source>
</evidence>
<gene>
    <name evidence="13" type="primary">murA</name>
    <name evidence="15" type="ORF">EV378_4693</name>
</gene>
<accession>A0A4R1HKB8</accession>
<dbReference type="InterPro" id="IPR036968">
    <property type="entry name" value="Enolpyruvate_Tfrase_sf"/>
</dbReference>
<dbReference type="GO" id="GO:0008760">
    <property type="term" value="F:UDP-N-acetylglucosamine 1-carboxyvinyltransferase activity"/>
    <property type="evidence" value="ECO:0007669"/>
    <property type="project" value="UniProtKB-UniRule"/>
</dbReference>
<dbReference type="GO" id="GO:0051301">
    <property type="term" value="P:cell division"/>
    <property type="evidence" value="ECO:0007669"/>
    <property type="project" value="UniProtKB-KW"/>
</dbReference>
<evidence type="ECO:0000256" key="1">
    <source>
        <dbReference type="ARBA" id="ARBA00004496"/>
    </source>
</evidence>
<feature type="binding site" evidence="13">
    <location>
        <position position="311"/>
    </location>
    <ligand>
        <name>UDP-N-acetyl-alpha-D-glucosamine</name>
        <dbReference type="ChEBI" id="CHEBI:57705"/>
    </ligand>
</feature>
<comment type="subcellular location">
    <subcellularLocation>
        <location evidence="1 13">Cytoplasm</location>
    </subcellularLocation>
</comment>
<comment type="caution">
    <text evidence="13">Lacks conserved residue(s) required for the propagation of feature annotation.</text>
</comment>
<keyword evidence="9 13" id="KW-0961">Cell wall biogenesis/degradation</keyword>
<evidence type="ECO:0000256" key="7">
    <source>
        <dbReference type="ARBA" id="ARBA00022984"/>
    </source>
</evidence>
<dbReference type="Gene3D" id="3.65.10.10">
    <property type="entry name" value="Enolpyruvate transferase domain"/>
    <property type="match status" value="2"/>
</dbReference>
<evidence type="ECO:0000256" key="8">
    <source>
        <dbReference type="ARBA" id="ARBA00023306"/>
    </source>
</evidence>
<reference evidence="15 16" key="1">
    <citation type="submission" date="2019-03" db="EMBL/GenBank/DDBJ databases">
        <title>Sequencing the genomes of 1000 actinobacteria strains.</title>
        <authorList>
            <person name="Klenk H.-P."/>
        </authorList>
    </citation>
    <scope>NUCLEOTIDE SEQUENCE [LARGE SCALE GENOMIC DNA]</scope>
    <source>
        <strain evidence="15 16">DSM 44969</strain>
    </source>
</reference>
<evidence type="ECO:0000256" key="6">
    <source>
        <dbReference type="ARBA" id="ARBA00022960"/>
    </source>
</evidence>
<dbReference type="Pfam" id="PF00275">
    <property type="entry name" value="EPSP_synthase"/>
    <property type="match status" value="1"/>
</dbReference>
<dbReference type="InterPro" id="IPR001986">
    <property type="entry name" value="Enolpyruvate_Tfrase_dom"/>
</dbReference>
<keyword evidence="7 13" id="KW-0573">Peptidoglycan synthesis</keyword>
<feature type="binding site" evidence="13">
    <location>
        <position position="333"/>
    </location>
    <ligand>
        <name>UDP-N-acetyl-alpha-D-glucosamine</name>
        <dbReference type="ChEBI" id="CHEBI:57705"/>
    </ligand>
</feature>
<sequence>MATVVGVVEHFAVRGGARLTGAVDVVGAKNSVLKLMAAALLAEGRTTLTNCPDILDVPLMADVLRSLGCEVEIDGAGVHIDVPASPGAEADYRSVSRLRASVCVLGPLVARCRRAVVPLPGGDAIGSRPLDMHQNGLRKLGATTDIEHGSVTARADDLHGAQIWLDFPSVGATENILMAAVLADGTTIIDNAAREPEIVDLCVMLQQMGAKLEGVGSSTLTVHGVTGLQPTTHRVIGDRIVGATWAFAAVITSGEVTVRGVDPHHIDLVLDKLRSAGAETVTGDQEFTVIMHGRPQAVDYVTLPYPGFATDLQPMAIALSAVAEGTSMITENVFEARFRFVDEMIRLGADARTDGHHAVVRGRSELSSAPVWASDIRAGAGLVLAGLRARGTTEVWDVAHIDRGYPRFVENLRDLGADISRVAGEPDR</sequence>
<feature type="domain" description="Enolpyruvate transferase" evidence="14">
    <location>
        <begin position="13"/>
        <end position="412"/>
    </location>
</feature>
<dbReference type="EMBL" id="SMFZ01000002">
    <property type="protein sequence ID" value="TCK20730.1"/>
    <property type="molecule type" value="Genomic_DNA"/>
</dbReference>
<dbReference type="PANTHER" id="PTHR43783:SF1">
    <property type="entry name" value="UDP-N-ACETYLGLUCOSAMINE 1-CARBOXYVINYLTRANSFERASE"/>
    <property type="match status" value="1"/>
</dbReference>
<feature type="binding site" evidence="13">
    <location>
        <position position="99"/>
    </location>
    <ligand>
        <name>UDP-N-acetyl-alpha-D-glucosamine</name>
        <dbReference type="ChEBI" id="CHEBI:57705"/>
    </ligand>
</feature>
<protein>
    <recommendedName>
        <fullName evidence="13">UDP-N-acetylglucosamine 1-carboxyvinyltransferase</fullName>
        <ecNumber evidence="13">2.5.1.7</ecNumber>
    </recommendedName>
    <alternativeName>
        <fullName evidence="13">Enoylpyruvate transferase</fullName>
    </alternativeName>
    <alternativeName>
        <fullName evidence="13">UDP-N-acetylglucosamine enolpyruvyl transferase</fullName>
        <shortName evidence="13">EPT</shortName>
    </alternativeName>
</protein>
<evidence type="ECO:0000313" key="15">
    <source>
        <dbReference type="EMBL" id="TCK20730.1"/>
    </source>
</evidence>
<dbReference type="NCBIfam" id="TIGR01072">
    <property type="entry name" value="murA"/>
    <property type="match status" value="1"/>
</dbReference>
<dbReference type="GO" id="GO:0005737">
    <property type="term" value="C:cytoplasm"/>
    <property type="evidence" value="ECO:0007669"/>
    <property type="project" value="UniProtKB-SubCell"/>
</dbReference>
<keyword evidence="5 13" id="KW-0808">Transferase</keyword>
<dbReference type="UniPathway" id="UPA00219"/>
<dbReference type="PANTHER" id="PTHR43783">
    <property type="entry name" value="UDP-N-ACETYLGLUCOSAMINE 1-CARBOXYVINYLTRANSFERASE"/>
    <property type="match status" value="1"/>
</dbReference>
<keyword evidence="4 13" id="KW-0132">Cell division</keyword>
<evidence type="ECO:0000256" key="9">
    <source>
        <dbReference type="ARBA" id="ARBA00023316"/>
    </source>
</evidence>
<comment type="catalytic activity">
    <reaction evidence="12 13">
        <text>phosphoenolpyruvate + UDP-N-acetyl-alpha-D-glucosamine = UDP-N-acetyl-3-O-(1-carboxyvinyl)-alpha-D-glucosamine + phosphate</text>
        <dbReference type="Rhea" id="RHEA:18681"/>
        <dbReference type="ChEBI" id="CHEBI:43474"/>
        <dbReference type="ChEBI" id="CHEBI:57705"/>
        <dbReference type="ChEBI" id="CHEBI:58702"/>
        <dbReference type="ChEBI" id="CHEBI:68483"/>
        <dbReference type="EC" id="2.5.1.7"/>
    </reaction>
</comment>
<comment type="caution">
    <text evidence="15">The sequence shown here is derived from an EMBL/GenBank/DDBJ whole genome shotgun (WGS) entry which is preliminary data.</text>
</comment>
<organism evidence="15 16">
    <name type="scientific">Pseudonocardia endophytica</name>
    <dbReference type="NCBI Taxonomy" id="401976"/>
    <lineage>
        <taxon>Bacteria</taxon>
        <taxon>Bacillati</taxon>
        <taxon>Actinomycetota</taxon>
        <taxon>Actinomycetes</taxon>
        <taxon>Pseudonocardiales</taxon>
        <taxon>Pseudonocardiaceae</taxon>
        <taxon>Pseudonocardia</taxon>
    </lineage>
</organism>
<dbReference type="Proteomes" id="UP000295560">
    <property type="component" value="Unassembled WGS sequence"/>
</dbReference>
<keyword evidence="16" id="KW-1185">Reference proteome</keyword>
<evidence type="ECO:0000256" key="2">
    <source>
        <dbReference type="ARBA" id="ARBA00004752"/>
    </source>
</evidence>
<evidence type="ECO:0000256" key="12">
    <source>
        <dbReference type="ARBA" id="ARBA00047527"/>
    </source>
</evidence>
<dbReference type="HAMAP" id="MF_00111">
    <property type="entry name" value="MurA"/>
    <property type="match status" value="1"/>
</dbReference>
<dbReference type="InterPro" id="IPR050068">
    <property type="entry name" value="MurA_subfamily"/>
</dbReference>
<dbReference type="GO" id="GO:0071555">
    <property type="term" value="P:cell wall organization"/>
    <property type="evidence" value="ECO:0007669"/>
    <property type="project" value="UniProtKB-KW"/>
</dbReference>
<dbReference type="CDD" id="cd01555">
    <property type="entry name" value="UdpNAET"/>
    <property type="match status" value="1"/>
</dbReference>
<name>A0A4R1HKB8_PSEEN</name>
<evidence type="ECO:0000313" key="16">
    <source>
        <dbReference type="Proteomes" id="UP000295560"/>
    </source>
</evidence>
<comment type="pathway">
    <text evidence="2 13">Cell wall biogenesis; peptidoglycan biosynthesis.</text>
</comment>
<dbReference type="GO" id="GO:0019277">
    <property type="term" value="P:UDP-N-acetylgalactosamine biosynthetic process"/>
    <property type="evidence" value="ECO:0007669"/>
    <property type="project" value="InterPro"/>
</dbReference>
<feature type="active site" description="Proton donor" evidence="13">
    <location>
        <position position="123"/>
    </location>
</feature>
<dbReference type="SUPFAM" id="SSF55205">
    <property type="entry name" value="EPT/RTPC-like"/>
    <property type="match status" value="1"/>
</dbReference>
<evidence type="ECO:0000256" key="11">
    <source>
        <dbReference type="ARBA" id="ARBA00038367"/>
    </source>
</evidence>
<comment type="function">
    <text evidence="10 13">Cell wall formation. Adds enolpyruvyl to UDP-N-acetylglucosamine.</text>
</comment>
<evidence type="ECO:0000259" key="14">
    <source>
        <dbReference type="Pfam" id="PF00275"/>
    </source>
</evidence>
<dbReference type="InterPro" id="IPR013792">
    <property type="entry name" value="RNA3'P_cycl/enolpyr_Trfase_a/b"/>
</dbReference>
<evidence type="ECO:0000256" key="4">
    <source>
        <dbReference type="ARBA" id="ARBA00022618"/>
    </source>
</evidence>
<keyword evidence="8 13" id="KW-0131">Cell cycle</keyword>
<dbReference type="EC" id="2.5.1.7" evidence="13"/>
<comment type="similarity">
    <text evidence="11 13">Belongs to the EPSP synthase family. MurA subfamily.</text>
</comment>
<evidence type="ECO:0000256" key="3">
    <source>
        <dbReference type="ARBA" id="ARBA00022490"/>
    </source>
</evidence>
<feature type="binding site" evidence="13">
    <location>
        <begin position="29"/>
        <end position="30"/>
    </location>
    <ligand>
        <name>phosphoenolpyruvate</name>
        <dbReference type="ChEBI" id="CHEBI:58702"/>
    </ligand>
</feature>
<dbReference type="AlphaFoldDB" id="A0A4R1HKB8"/>
<keyword evidence="3 13" id="KW-0963">Cytoplasm</keyword>
<dbReference type="InterPro" id="IPR005750">
    <property type="entry name" value="UDP_GlcNAc_COvinyl_MurA"/>
</dbReference>
<evidence type="ECO:0000256" key="13">
    <source>
        <dbReference type="HAMAP-Rule" id="MF_00111"/>
    </source>
</evidence>
<dbReference type="GO" id="GO:0008360">
    <property type="term" value="P:regulation of cell shape"/>
    <property type="evidence" value="ECO:0007669"/>
    <property type="project" value="UniProtKB-KW"/>
</dbReference>
<evidence type="ECO:0000256" key="10">
    <source>
        <dbReference type="ARBA" id="ARBA00037534"/>
    </source>
</evidence>